<keyword evidence="3" id="KW-0067">ATP-binding</keyword>
<keyword evidence="2" id="KW-0378">Hydrolase</keyword>
<keyword evidence="1" id="KW-0547">Nucleotide-binding</keyword>
<protein>
    <submittedName>
        <fullName evidence="5">DNA primase</fullName>
    </submittedName>
</protein>
<dbReference type="Pfam" id="PF22763">
    <property type="entry name" value="NrS1-1_pol-like_HBD"/>
    <property type="match status" value="1"/>
</dbReference>
<evidence type="ECO:0000256" key="1">
    <source>
        <dbReference type="ARBA" id="ARBA00022741"/>
    </source>
</evidence>
<dbReference type="Pfam" id="PF08706">
    <property type="entry name" value="D5_N"/>
    <property type="match status" value="1"/>
</dbReference>
<evidence type="ECO:0000313" key="5">
    <source>
        <dbReference type="EMBL" id="TKH16577.1"/>
    </source>
</evidence>
<dbReference type="InterPro" id="IPR014015">
    <property type="entry name" value="Helicase_SF3_DNA-vir"/>
</dbReference>
<dbReference type="RefSeq" id="WP_137051903.1">
    <property type="nucleotide sequence ID" value="NZ_SZOM01000084.1"/>
</dbReference>
<dbReference type="EMBL" id="SZOM01000084">
    <property type="protein sequence ID" value="TKH16577.1"/>
    <property type="molecule type" value="Genomic_DNA"/>
</dbReference>
<organism evidence="5 6">
    <name type="scientific">Bacillus wiedmannii</name>
    <dbReference type="NCBI Taxonomy" id="1890302"/>
    <lineage>
        <taxon>Bacteria</taxon>
        <taxon>Bacillati</taxon>
        <taxon>Bacillota</taxon>
        <taxon>Bacilli</taxon>
        <taxon>Bacillales</taxon>
        <taxon>Bacillaceae</taxon>
        <taxon>Bacillus</taxon>
        <taxon>Bacillus cereus group</taxon>
    </lineage>
</organism>
<evidence type="ECO:0000256" key="2">
    <source>
        <dbReference type="ARBA" id="ARBA00022801"/>
    </source>
</evidence>
<dbReference type="InterPro" id="IPR045455">
    <property type="entry name" value="NrS-1_pol-like_helicase"/>
</dbReference>
<dbReference type="Proteomes" id="UP000306037">
    <property type="component" value="Unassembled WGS sequence"/>
</dbReference>
<dbReference type="InterPro" id="IPR014818">
    <property type="entry name" value="Phage/plasmid_primase_P4_C"/>
</dbReference>
<comment type="caution">
    <text evidence="5">The sequence shown here is derived from an EMBL/GenBank/DDBJ whole genome shotgun (WGS) entry which is preliminary data.</text>
</comment>
<dbReference type="Gene3D" id="3.40.50.300">
    <property type="entry name" value="P-loop containing nucleotide triphosphate hydrolases"/>
    <property type="match status" value="1"/>
</dbReference>
<dbReference type="PANTHER" id="PTHR35372">
    <property type="entry name" value="ATP BINDING PROTEIN-RELATED"/>
    <property type="match status" value="1"/>
</dbReference>
<sequence>MLDNFNNIPTELKNCPQWVLWRKEKRNGKPTKVPYQVNSKMAQANNRNTWSSFEIVVEKYKQGGYDGIGFVFSKQDDYVGIDLDKCCVDGDLSELAQEIMNIVPSYTEYSPSGKGIHIIAKGKIPLRGPGTGKKVPSIGLEVYRHTRYFTFTGDSINNHPVEESTENLKILFQKYIEKKEVPAAPKTPCISKKSNISILSDAELWERMFDSKSGAAIKDLFQGILINGDHSSTDMALCNHLAFWTDKDAAKMDSMFRESALIRDKWDKPHSSDGRTYGEMTIEKAIESTHSSVSDYNRSPDYNRKNDVHYLVNEQVETNGIKKGSWWSENNGRTSFLHHIMVEYILQENKIVRFPNEDGDIYVYNKATGIYELDKTCRKLRSLVRDADILKRNQVREVQEYIMDMSPVVNEESKNYIAVENGLLHLDSMEFKEFTPEVFVTKKIPTKYNSNAFDSFVERTLMKVSDGHLPTIKNIHEMFGAVLYPTLLVPKMFYLYGRSAHNGKSTVLYMIQKTFNSGENISAISPQKLAENAFAGSSIYGKLANIVDDQPDEVIRDSGTLKTIITGGYVDIEYKGKGSQTVQMNTVCITASNHYPNFREHGNQINKRLHILPFDHNFMNDPDRISEMESMKQLETVSAKEYVLKLAVDAIKEMKQRTVDVLTYNEKAEEAKQNFMEYNDPLADFFFEYDKQFFEEVRGTDALQTYDEWCKDNHVQHPIGQKQFKNSVCTKYEMEWKDKMIKINGSWKTVKGFKSKPAIK</sequence>
<dbReference type="SUPFAM" id="SSF52540">
    <property type="entry name" value="P-loop containing nucleoside triphosphate hydrolases"/>
    <property type="match status" value="1"/>
</dbReference>
<accession>A0A4U2MY18</accession>
<dbReference type="PANTHER" id="PTHR35372:SF2">
    <property type="entry name" value="SF3 HELICASE DOMAIN-CONTAINING PROTEIN"/>
    <property type="match status" value="1"/>
</dbReference>
<dbReference type="GO" id="GO:0016787">
    <property type="term" value="F:hydrolase activity"/>
    <property type="evidence" value="ECO:0007669"/>
    <property type="project" value="UniProtKB-KW"/>
</dbReference>
<feature type="domain" description="SF3 helicase" evidence="4">
    <location>
        <begin position="470"/>
        <end position="627"/>
    </location>
</feature>
<dbReference type="GO" id="GO:0005524">
    <property type="term" value="F:ATP binding"/>
    <property type="evidence" value="ECO:0007669"/>
    <property type="project" value="UniProtKB-KW"/>
</dbReference>
<evidence type="ECO:0000313" key="6">
    <source>
        <dbReference type="Proteomes" id="UP000306037"/>
    </source>
</evidence>
<proteinExistence type="predicted"/>
<dbReference type="InterPro" id="IPR006500">
    <property type="entry name" value="Helicase_put_C_phage/plasmid"/>
</dbReference>
<dbReference type="NCBIfam" id="TIGR01613">
    <property type="entry name" value="primase_Cterm"/>
    <property type="match status" value="1"/>
</dbReference>
<evidence type="ECO:0000259" key="4">
    <source>
        <dbReference type="PROSITE" id="PS51206"/>
    </source>
</evidence>
<dbReference type="SMART" id="SM00885">
    <property type="entry name" value="D5_N"/>
    <property type="match status" value="1"/>
</dbReference>
<dbReference type="InterPro" id="IPR054468">
    <property type="entry name" value="NrSPol-like_HBD"/>
</dbReference>
<dbReference type="PROSITE" id="PS51206">
    <property type="entry name" value="SF3_HELICASE_1"/>
    <property type="match status" value="1"/>
</dbReference>
<dbReference type="InterPro" id="IPR051620">
    <property type="entry name" value="ORF904-like_C"/>
</dbReference>
<dbReference type="InterPro" id="IPR027417">
    <property type="entry name" value="P-loop_NTPase"/>
</dbReference>
<gene>
    <name evidence="5" type="ORF">FC694_12140</name>
</gene>
<dbReference type="Pfam" id="PF19263">
    <property type="entry name" value="DUF5906"/>
    <property type="match status" value="1"/>
</dbReference>
<dbReference type="AlphaFoldDB" id="A0A4U2MY18"/>
<name>A0A4U2MY18_9BACI</name>
<evidence type="ECO:0000256" key="3">
    <source>
        <dbReference type="ARBA" id="ARBA00022840"/>
    </source>
</evidence>
<reference evidence="5 6" key="1">
    <citation type="journal article" date="2019" name="Environ. Microbiol.">
        <title>An active ?-lactamase is a part of an orchestrated cell wall stress resistance network of Bacillus subtilis and related rhizosphere species.</title>
        <authorList>
            <person name="Bucher T."/>
            <person name="Keren-Paz A."/>
            <person name="Hausser J."/>
            <person name="Olender T."/>
            <person name="Cytryn E."/>
            <person name="Kolodkin-Gal I."/>
        </authorList>
    </citation>
    <scope>NUCLEOTIDE SEQUENCE [LARGE SCALE GENOMIC DNA]</scope>
    <source>
        <strain evidence="5 6">I71</strain>
    </source>
</reference>